<dbReference type="PIRSF" id="PIRSF028451">
    <property type="entry name" value="UCP028451"/>
    <property type="match status" value="1"/>
</dbReference>
<accession>J9GTB8</accession>
<name>J9GTB8_9ZZZZ</name>
<dbReference type="PANTHER" id="PTHR36452">
    <property type="entry name" value="CHROMOSOME 12, WHOLE GENOME SHOTGUN SEQUENCE"/>
    <property type="match status" value="1"/>
</dbReference>
<dbReference type="PANTHER" id="PTHR36452:SF1">
    <property type="entry name" value="DUF2461 DOMAIN-CONTAINING PROTEIN"/>
    <property type="match status" value="1"/>
</dbReference>
<gene>
    <name evidence="1" type="ORF">EVA_05930</name>
</gene>
<dbReference type="NCBIfam" id="TIGR02453">
    <property type="entry name" value="TIGR02453 family protein"/>
    <property type="match status" value="1"/>
</dbReference>
<dbReference type="EMBL" id="AMCI01001313">
    <property type="protein sequence ID" value="EJX05963.1"/>
    <property type="molecule type" value="Genomic_DNA"/>
</dbReference>
<dbReference type="InterPro" id="IPR015996">
    <property type="entry name" value="UCP028451"/>
</dbReference>
<evidence type="ECO:0000313" key="1">
    <source>
        <dbReference type="EMBL" id="EJX05963.1"/>
    </source>
</evidence>
<sequence length="224" mass="26808">MNMKELLDYYLRLSQHNEKPWFDEHRAEYEASKRELEDFAEAFIQGVGTFDPRCRGLQPKDCTYRIYRDVRFLADKRPYKDWHGVYVCPQGKKSGRAGYYIHFEPANDHYFVCGGLYNPSREVLQSVREQLSLDSEEFHRAVLACGDDFYLNWDNALKRMPRGFCETDLHSEYYRLKSYEIYKPLSRRDVLAPDFLAKALSYLKRCYSLNEWLNRCVDYAYENE</sequence>
<dbReference type="AlphaFoldDB" id="J9GTB8"/>
<dbReference type="Pfam" id="PF09365">
    <property type="entry name" value="DUF2461"/>
    <property type="match status" value="1"/>
</dbReference>
<reference evidence="1" key="1">
    <citation type="journal article" date="2012" name="PLoS ONE">
        <title>Gene sets for utilization of primary and secondary nutrition supplies in the distal gut of endangered iberian lynx.</title>
        <authorList>
            <person name="Alcaide M."/>
            <person name="Messina E."/>
            <person name="Richter M."/>
            <person name="Bargiela R."/>
            <person name="Peplies J."/>
            <person name="Huws S.A."/>
            <person name="Newbold C.J."/>
            <person name="Golyshin P.N."/>
            <person name="Simon M.A."/>
            <person name="Lopez G."/>
            <person name="Yakimov M.M."/>
            <person name="Ferrer M."/>
        </authorList>
    </citation>
    <scope>NUCLEOTIDE SEQUENCE</scope>
</reference>
<protein>
    <submittedName>
        <fullName evidence="1">Uncharacterized conserved protein UCP028451</fullName>
    </submittedName>
</protein>
<organism evidence="1">
    <name type="scientific">gut metagenome</name>
    <dbReference type="NCBI Taxonomy" id="749906"/>
    <lineage>
        <taxon>unclassified sequences</taxon>
        <taxon>metagenomes</taxon>
        <taxon>organismal metagenomes</taxon>
    </lineage>
</organism>
<dbReference type="InterPro" id="IPR012808">
    <property type="entry name" value="CHP02453"/>
</dbReference>
<proteinExistence type="predicted"/>
<comment type="caution">
    <text evidence="1">The sequence shown here is derived from an EMBL/GenBank/DDBJ whole genome shotgun (WGS) entry which is preliminary data.</text>
</comment>